<protein>
    <submittedName>
        <fullName evidence="5 6">Uncharacterized protein LOC100207358 isoform X6</fullName>
    </submittedName>
</protein>
<feature type="domain" description="PH" evidence="2">
    <location>
        <begin position="428"/>
        <end position="526"/>
    </location>
</feature>
<organism evidence="4 6">
    <name type="scientific">Hydra vulgaris</name>
    <name type="common">Hydra</name>
    <name type="synonym">Hydra attenuata</name>
    <dbReference type="NCBI Taxonomy" id="6087"/>
    <lineage>
        <taxon>Eukaryota</taxon>
        <taxon>Metazoa</taxon>
        <taxon>Cnidaria</taxon>
        <taxon>Hydrozoa</taxon>
        <taxon>Hydroidolina</taxon>
        <taxon>Anthoathecata</taxon>
        <taxon>Aplanulata</taxon>
        <taxon>Hydridae</taxon>
        <taxon>Hydra</taxon>
    </lineage>
</organism>
<evidence type="ECO:0000259" key="3">
    <source>
        <dbReference type="PROSITE" id="PS50010"/>
    </source>
</evidence>
<dbReference type="RefSeq" id="XP_065655060.1">
    <property type="nucleotide sequence ID" value="XM_065798988.1"/>
</dbReference>
<dbReference type="SMART" id="SM00325">
    <property type="entry name" value="RhoGEF"/>
    <property type="match status" value="1"/>
</dbReference>
<sequence>MDTLPRYSNSSVEHVSKRNHMQKKRALSISQQLVVYQDIITGMFTKRRGSLATEGSSPLLPRRSSEANIGLRTSDFDCMMELKKQSSAPTKAQLKSTVFQNDFSSSDKFNFNTLEDSSNLKRKKNSSHSSETSCESLATYENTDSDSFTENSLHNLALNQSDINLNMTLDSKSKGSPNSIYSFSKDSIFDSSLDSSYLNKTFENGDILNPRSPFLVDANLSRTQKICHEMLITEKSYVNDLREVIEGYIYHLKQQTDLNIEELFGNLEAIYEFNKEVLSLMEECEIEDNEIDVVQLANIFCDKAEGFNHHYTSYCTNFPEISSLFTVIMHDPRISAFFSMRQQVIGHALSLESYLLKPVQRILKYHLLFRDILKSFDGDEDSYNIISSASQKMSDVAEYINEMKRLHENAQKVQEILNKIVDLNDAMNVFSTGRFVLENSFKVHGIRGDRYFYLFEKMLLVCKKSDDMYHFKEKIECSDMILQEGMKDSLIFQVMRYSNSKVSYSIVAKNLEIKKIWIQHLKRLIVESHKALIPQTVRQAILGPEEKSRSKYNSLSIDALDDPIFNNKISAKNKENHGAVTYKKEQNDKDLLSPKRNLNTKAKEFLLEKRNRVSMRPSSPNIIHEKEKKEKNRWMLFNKPKRSADHSNQEPYNAMQHHTQFNNILGVNINRTETLTKSRSLESLKDSIKDSQNELKVVHEDNITGDHDYAEIKDIIRMIRQPALANLDSVENSFCVNEEESSLNNSTQQEQILEELQPGFSKQNCDQQNEFTQIRHRASTTDKLSRLEKRLSILNDDDNSSTSIKAMVRKVSNAFGNPVQPFETSLKGSVISPGNVSNVSRDLSILLGNSLDKARYRYSVGSLQNSFFRMPLERSRSLTSFKEITGKKESSSENQLLSVSKISLSSNESSEDVDDVLESIKHELGSIVKNNDKVSMRPTSRQQAAVRPLSAFETTLELSKKEPLFISSSCTAIDINARAAAVDERLKKANLETGSLDTVRELNVEVKRVADRIREYKKLIDAEKKVRPLKVNEPLSEMIESLDSIKQSPIASSTTYSYHRKRFSRPPSILNQNDVFELEAESLEQSSQTNDLLSQTENKPDNVLEKIYTHKPSSIVTLKNEETGNPLLHEKNKLDDKTIEEKRVFFSEKRKAKSFNETLNTDKYIQNSKIMSVNATSIHKDMPNQRILVRTPSLPQMDKNSFKLKTSNVRVKSRRNSASSLSINNENDDNHIRGRVQIRHLPNNSSENEVSPKVNRLFVKRKSFYRSASLPRRSYKVEFNDTKEKTDVIQDVTWSPSAYCNQQNLVNDRIKQYFTNLQTASKISTSRPRLLLVGSYDSDSDTSSDGHIPFKTSNSLCDNEVVHNDNPDHIMKGTVRSMIKKYATNYVFDK</sequence>
<proteinExistence type="predicted"/>
<evidence type="ECO:0000259" key="2">
    <source>
        <dbReference type="PROSITE" id="PS50003"/>
    </source>
</evidence>
<dbReference type="InterPro" id="IPR035899">
    <property type="entry name" value="DBL_dom_sf"/>
</dbReference>
<dbReference type="Proteomes" id="UP001652625">
    <property type="component" value="Chromosome 06"/>
</dbReference>
<dbReference type="GeneID" id="100207358"/>
<dbReference type="InterPro" id="IPR000219">
    <property type="entry name" value="DH_dom"/>
</dbReference>
<accession>A0ABM4C0J2</accession>
<evidence type="ECO:0000256" key="1">
    <source>
        <dbReference type="SAM" id="MobiDB-lite"/>
    </source>
</evidence>
<dbReference type="InterPro" id="IPR001849">
    <property type="entry name" value="PH_domain"/>
</dbReference>
<dbReference type="RefSeq" id="XP_065655059.1">
    <property type="nucleotide sequence ID" value="XM_065798987.1"/>
</dbReference>
<dbReference type="CDD" id="cd00160">
    <property type="entry name" value="RhoGEF"/>
    <property type="match status" value="1"/>
</dbReference>
<name>A0ABM4C0J2_HYDVU</name>
<dbReference type="PANTHER" id="PTHR45924">
    <property type="entry name" value="FI17866P1"/>
    <property type="match status" value="1"/>
</dbReference>
<dbReference type="SMART" id="SM00233">
    <property type="entry name" value="PH"/>
    <property type="match status" value="1"/>
</dbReference>
<dbReference type="SUPFAM" id="SSF48065">
    <property type="entry name" value="DBL homology domain (DH-domain)"/>
    <property type="match status" value="1"/>
</dbReference>
<dbReference type="InterPro" id="IPR055251">
    <property type="entry name" value="SOS1_NGEF_PH"/>
</dbReference>
<evidence type="ECO:0000313" key="5">
    <source>
        <dbReference type="RefSeq" id="XP_065655059.1"/>
    </source>
</evidence>
<feature type="region of interest" description="Disordered" evidence="1">
    <location>
        <begin position="1"/>
        <end position="23"/>
    </location>
</feature>
<reference evidence="5 6" key="1">
    <citation type="submission" date="2025-05" db="UniProtKB">
        <authorList>
            <consortium name="RefSeq"/>
        </authorList>
    </citation>
    <scope>IDENTIFICATION</scope>
</reference>
<feature type="compositionally biased region" description="Polar residues" evidence="1">
    <location>
        <begin position="1"/>
        <end position="13"/>
    </location>
</feature>
<dbReference type="PROSITE" id="PS50010">
    <property type="entry name" value="DH_2"/>
    <property type="match status" value="1"/>
</dbReference>
<evidence type="ECO:0000313" key="4">
    <source>
        <dbReference type="Proteomes" id="UP001652625"/>
    </source>
</evidence>
<dbReference type="SUPFAM" id="SSF50729">
    <property type="entry name" value="PH domain-like"/>
    <property type="match status" value="1"/>
</dbReference>
<dbReference type="Pfam" id="PF22697">
    <property type="entry name" value="SOS1_NGEF_PH"/>
    <property type="match status" value="1"/>
</dbReference>
<dbReference type="Gene3D" id="1.20.900.10">
    <property type="entry name" value="Dbl homology (DH) domain"/>
    <property type="match status" value="1"/>
</dbReference>
<dbReference type="Pfam" id="PF00621">
    <property type="entry name" value="RhoGEF"/>
    <property type="match status" value="1"/>
</dbReference>
<dbReference type="Gene3D" id="2.30.29.30">
    <property type="entry name" value="Pleckstrin-homology domain (PH domain)/Phosphotyrosine-binding domain (PTB)"/>
    <property type="match status" value="1"/>
</dbReference>
<dbReference type="PROSITE" id="PS50003">
    <property type="entry name" value="PH_DOMAIN"/>
    <property type="match status" value="1"/>
</dbReference>
<dbReference type="PANTHER" id="PTHR45924:SF2">
    <property type="entry name" value="FI17866P1"/>
    <property type="match status" value="1"/>
</dbReference>
<gene>
    <name evidence="5 6" type="primary">LOC100207358</name>
</gene>
<feature type="domain" description="DH" evidence="3">
    <location>
        <begin position="222"/>
        <end position="403"/>
    </location>
</feature>
<keyword evidence="4" id="KW-1185">Reference proteome</keyword>
<evidence type="ECO:0000313" key="6">
    <source>
        <dbReference type="RefSeq" id="XP_065655060.1"/>
    </source>
</evidence>
<dbReference type="InterPro" id="IPR011993">
    <property type="entry name" value="PH-like_dom_sf"/>
</dbReference>